<dbReference type="RefSeq" id="WP_023940808.1">
    <property type="nucleotide sequence ID" value="NZ_JQJC01000028.1"/>
</dbReference>
<evidence type="ECO:0000256" key="9">
    <source>
        <dbReference type="ARBA" id="ARBA00047351"/>
    </source>
</evidence>
<dbReference type="EMBL" id="JQJC01000028">
    <property type="protein sequence ID" value="KGN93191.1"/>
    <property type="molecule type" value="Genomic_DNA"/>
</dbReference>
<gene>
    <name evidence="13" type="ORF">HQ38_09325</name>
    <name evidence="14" type="ORF">NCTC12858_01601</name>
</gene>
<comment type="catalytic activity">
    <reaction evidence="9">
        <text>carboxyspermidine + H(+) = spermidine + CO2</text>
        <dbReference type="Rhea" id="RHEA:34095"/>
        <dbReference type="ChEBI" id="CHEBI:15378"/>
        <dbReference type="ChEBI" id="CHEBI:16526"/>
        <dbReference type="ChEBI" id="CHEBI:57834"/>
        <dbReference type="ChEBI" id="CHEBI:65072"/>
        <dbReference type="EC" id="4.1.1.96"/>
    </reaction>
</comment>
<dbReference type="Gene3D" id="3.20.20.10">
    <property type="entry name" value="Alanine racemase"/>
    <property type="match status" value="1"/>
</dbReference>
<evidence type="ECO:0000256" key="1">
    <source>
        <dbReference type="ARBA" id="ARBA00001933"/>
    </source>
</evidence>
<keyword evidence="5" id="KW-0663">Pyridoxal phosphate</keyword>
<dbReference type="InterPro" id="IPR029066">
    <property type="entry name" value="PLP-binding_barrel"/>
</dbReference>
<sequence>MNTQQLPSGIDSPAYVLEQDKFEKNLALIRSVAERSGANIILAFKAFAMWKTFNIVRSYVRESTASSLWEARMAYEEMGALAHTYSPVYKEEEMGELLRLSSHLTFNSLSQYHRFVDSRGNCPLLEKIDHPVSFGLRVNPGYSPVETELYNPCGAGTRFGVRREELGDHLPKGIEGLHVHALCEGRSQDLAHLLEAIETQFDNLLSQLKWINLGGGHLMTHKEYDVEHLIDTLLRFRERRPHLKVILEPGSAFAWQTGYLYSTVVDIVEDKGIKTAILDVSFTCHMPDCLEMPYKPTIRAAYQEAQPGKPTYRMGGCSCLAGDYIGDWSFDNPLKVGDRIIFEDMCHYTTVKTTMFNGVRHPSLYIKRPDDSYELLRCYTYEDYKSRMD</sequence>
<dbReference type="PANTHER" id="PTHR43727:SF1">
    <property type="entry name" value="CARBOXYNORSPERMIDINE_CARBOXYSPERMIDINE DECARBOXYLASE"/>
    <property type="match status" value="1"/>
</dbReference>
<organism evidence="14 16">
    <name type="scientific">Porphyromonas crevioricanis</name>
    <dbReference type="NCBI Taxonomy" id="393921"/>
    <lineage>
        <taxon>Bacteria</taxon>
        <taxon>Pseudomonadati</taxon>
        <taxon>Bacteroidota</taxon>
        <taxon>Bacteroidia</taxon>
        <taxon>Bacteroidales</taxon>
        <taxon>Porphyromonadaceae</taxon>
        <taxon>Porphyromonas</taxon>
    </lineage>
</organism>
<evidence type="ECO:0000256" key="11">
    <source>
        <dbReference type="PIRSR" id="PIRSR038941-1"/>
    </source>
</evidence>
<comment type="similarity">
    <text evidence="8">Belongs to the Orn/Lys/Arg decarboxylase class-II family. NspC subfamily.</text>
</comment>
<dbReference type="CDD" id="cd06829">
    <property type="entry name" value="PLPDE_III_CANSDC"/>
    <property type="match status" value="1"/>
</dbReference>
<dbReference type="EMBL" id="LS483447">
    <property type="protein sequence ID" value="SQH73735.1"/>
    <property type="molecule type" value="Genomic_DNA"/>
</dbReference>
<dbReference type="Proteomes" id="UP000249300">
    <property type="component" value="Chromosome 1"/>
</dbReference>
<keyword evidence="14" id="KW-0808">Transferase</keyword>
<keyword evidence="6" id="KW-0745">Spermidine biosynthesis</keyword>
<feature type="binding site" evidence="11">
    <location>
        <position position="288"/>
    </location>
    <ligand>
        <name>substrate</name>
    </ligand>
</feature>
<evidence type="ECO:0000256" key="2">
    <source>
        <dbReference type="ARBA" id="ARBA00012259"/>
    </source>
</evidence>
<evidence type="ECO:0000313" key="13">
    <source>
        <dbReference type="EMBL" id="KGN93191.1"/>
    </source>
</evidence>
<accession>A0A2X4PMV8</accession>
<dbReference type="EC" id="4.1.1.96" evidence="2"/>
<dbReference type="SUPFAM" id="SSF51419">
    <property type="entry name" value="PLP-binding barrel"/>
    <property type="match status" value="1"/>
</dbReference>
<evidence type="ECO:0000256" key="6">
    <source>
        <dbReference type="ARBA" id="ARBA00023066"/>
    </source>
</evidence>
<keyword evidence="7" id="KW-0456">Lyase</keyword>
<evidence type="ECO:0000256" key="10">
    <source>
        <dbReference type="ARBA" id="ARBA00047389"/>
    </source>
</evidence>
<proteinExistence type="inferred from homology"/>
<evidence type="ECO:0000256" key="8">
    <source>
        <dbReference type="ARBA" id="ARBA00025802"/>
    </source>
</evidence>
<evidence type="ECO:0000256" key="7">
    <source>
        <dbReference type="ARBA" id="ARBA00023239"/>
    </source>
</evidence>
<evidence type="ECO:0000256" key="5">
    <source>
        <dbReference type="ARBA" id="ARBA00022898"/>
    </source>
</evidence>
<keyword evidence="16" id="KW-1185">Reference proteome</keyword>
<dbReference type="NCBIfam" id="TIGR01047">
    <property type="entry name" value="nspC"/>
    <property type="match status" value="1"/>
</dbReference>
<dbReference type="Proteomes" id="UP000030136">
    <property type="component" value="Unassembled WGS sequence"/>
</dbReference>
<evidence type="ECO:0000313" key="16">
    <source>
        <dbReference type="Proteomes" id="UP000249300"/>
    </source>
</evidence>
<reference evidence="13 15" key="1">
    <citation type="submission" date="2014-08" db="EMBL/GenBank/DDBJ databases">
        <title>Porphyromonas crevioricanis strain:COT-253_OH1447 Genome sequencing.</title>
        <authorList>
            <person name="Wallis C."/>
            <person name="Deusch O."/>
            <person name="O'Flynn C."/>
            <person name="Davis I."/>
            <person name="Jospin G."/>
            <person name="Darling A.E."/>
            <person name="Coil D.A."/>
            <person name="Alexiev A."/>
            <person name="Horsfall A."/>
            <person name="Kirkwood N."/>
            <person name="Harris S."/>
            <person name="Eisen J.A."/>
        </authorList>
    </citation>
    <scope>NUCLEOTIDE SEQUENCE [LARGE SCALE GENOMIC DNA]</scope>
    <source>
        <strain evidence="15">COT-253 OH1447</strain>
        <strain evidence="13">COT-253_OH1447</strain>
    </source>
</reference>
<comment type="cofactor">
    <cofactor evidence="1">
        <name>pyridoxal 5'-phosphate</name>
        <dbReference type="ChEBI" id="CHEBI:597326"/>
    </cofactor>
</comment>
<dbReference type="InterPro" id="IPR022643">
    <property type="entry name" value="De-COase2_C"/>
</dbReference>
<dbReference type="Pfam" id="PF00278">
    <property type="entry name" value="Orn_DAP_Arg_deC"/>
    <property type="match status" value="1"/>
</dbReference>
<name>A0A2X4PMV8_9PORP</name>
<dbReference type="AlphaFoldDB" id="A0A2X4PMV8"/>
<dbReference type="KEGG" id="pcre:NCTC12858_01601"/>
<evidence type="ECO:0000313" key="14">
    <source>
        <dbReference type="EMBL" id="SQH73735.1"/>
    </source>
</evidence>
<dbReference type="GO" id="GO:0045312">
    <property type="term" value="P:nor-spermidine biosynthetic process"/>
    <property type="evidence" value="ECO:0007669"/>
    <property type="project" value="InterPro"/>
</dbReference>
<feature type="domain" description="Orn/DAP/Arg decarboxylase 2 C-terminal" evidence="12">
    <location>
        <begin position="195"/>
        <end position="345"/>
    </location>
</feature>
<dbReference type="GO" id="GO:0016301">
    <property type="term" value="F:kinase activity"/>
    <property type="evidence" value="ECO:0007669"/>
    <property type="project" value="UniProtKB-KW"/>
</dbReference>
<dbReference type="GO" id="GO:0008295">
    <property type="term" value="P:spermidine biosynthetic process"/>
    <property type="evidence" value="ECO:0007669"/>
    <property type="project" value="UniProtKB-KW"/>
</dbReference>
<protein>
    <recommendedName>
        <fullName evidence="3">Carboxynorspermidine/carboxyspermidine decarboxylase</fullName>
        <ecNumber evidence="2">4.1.1.96</ecNumber>
    </recommendedName>
</protein>
<dbReference type="SUPFAM" id="SSF50621">
    <property type="entry name" value="Alanine racemase C-terminal domain-like"/>
    <property type="match status" value="1"/>
</dbReference>
<comment type="catalytic activity">
    <reaction evidence="10">
        <text>carboxynorspermidine + H(+) = norspermidine + CO2</text>
        <dbReference type="Rhea" id="RHEA:34099"/>
        <dbReference type="ChEBI" id="CHEBI:15378"/>
        <dbReference type="ChEBI" id="CHEBI:16526"/>
        <dbReference type="ChEBI" id="CHEBI:57920"/>
        <dbReference type="ChEBI" id="CHEBI:65070"/>
        <dbReference type="EC" id="4.1.1.96"/>
    </reaction>
</comment>
<keyword evidence="4" id="KW-0210">Decarboxylase</keyword>
<dbReference type="PANTHER" id="PTHR43727">
    <property type="entry name" value="DIAMINOPIMELATE DECARBOXYLASE"/>
    <property type="match status" value="1"/>
</dbReference>
<dbReference type="GO" id="GO:0009089">
    <property type="term" value="P:lysine biosynthetic process via diaminopimelate"/>
    <property type="evidence" value="ECO:0007669"/>
    <property type="project" value="TreeGrafter"/>
</dbReference>
<keyword evidence="14" id="KW-0418">Kinase</keyword>
<dbReference type="PIRSF" id="PIRSF038941">
    <property type="entry name" value="NspC"/>
    <property type="match status" value="1"/>
</dbReference>
<evidence type="ECO:0000256" key="4">
    <source>
        <dbReference type="ARBA" id="ARBA00022793"/>
    </source>
</evidence>
<evidence type="ECO:0000256" key="3">
    <source>
        <dbReference type="ARBA" id="ARBA00013633"/>
    </source>
</evidence>
<dbReference type="Gene3D" id="2.40.37.10">
    <property type="entry name" value="Lyase, Ornithine Decarboxylase, Chain A, domain 1"/>
    <property type="match status" value="1"/>
</dbReference>
<reference evidence="14 16" key="2">
    <citation type="submission" date="2018-06" db="EMBL/GenBank/DDBJ databases">
        <authorList>
            <consortium name="Pathogen Informatics"/>
            <person name="Doyle S."/>
        </authorList>
    </citation>
    <scope>NUCLEOTIDE SEQUENCE [LARGE SCALE GENOMIC DNA]</scope>
    <source>
        <strain evidence="14 16">NCTC12858</strain>
    </source>
</reference>
<dbReference type="GO" id="GO:0008836">
    <property type="term" value="F:diaminopimelate decarboxylase activity"/>
    <property type="evidence" value="ECO:0007669"/>
    <property type="project" value="TreeGrafter"/>
</dbReference>
<dbReference type="InterPro" id="IPR005730">
    <property type="entry name" value="Nsp_de-COase"/>
</dbReference>
<evidence type="ECO:0000313" key="15">
    <source>
        <dbReference type="Proteomes" id="UP000030136"/>
    </source>
</evidence>
<dbReference type="InterPro" id="IPR009006">
    <property type="entry name" value="Ala_racemase/Decarboxylase_C"/>
</dbReference>
<evidence type="ECO:0000259" key="12">
    <source>
        <dbReference type="Pfam" id="PF00278"/>
    </source>
</evidence>